<sequence>MMSKNLTILLLLISVFKFSQSVIDFCAEPANNGQIKWHENNCNLYYRCWNGSPLRLQCPIVAQYFDSCRLQCVNDQNAVCGDPGDLCLQITTPDDNTPTDPEDPTIPTAPTAPTDEATLPTAPTIRPTAPTVRSFDHKSFQY</sequence>
<feature type="compositionally biased region" description="Low complexity" evidence="1">
    <location>
        <begin position="91"/>
        <end position="131"/>
    </location>
</feature>
<evidence type="ECO:0000313" key="4">
    <source>
        <dbReference type="EMBL" id="KAG5679244.1"/>
    </source>
</evidence>
<dbReference type="AlphaFoldDB" id="A0A9J6CAV0"/>
<comment type="caution">
    <text evidence="4">The sequence shown here is derived from an EMBL/GenBank/DDBJ whole genome shotgun (WGS) entry which is preliminary data.</text>
</comment>
<gene>
    <name evidence="4" type="ORF">PVAND_008824</name>
</gene>
<dbReference type="SUPFAM" id="SSF57625">
    <property type="entry name" value="Invertebrate chitin-binding proteins"/>
    <property type="match status" value="1"/>
</dbReference>
<accession>A0A9J6CAV0</accession>
<dbReference type="GO" id="GO:0008061">
    <property type="term" value="F:chitin binding"/>
    <property type="evidence" value="ECO:0007669"/>
    <property type="project" value="InterPro"/>
</dbReference>
<name>A0A9J6CAV0_POLVA</name>
<evidence type="ECO:0000313" key="5">
    <source>
        <dbReference type="Proteomes" id="UP001107558"/>
    </source>
</evidence>
<evidence type="ECO:0000256" key="2">
    <source>
        <dbReference type="SAM" id="SignalP"/>
    </source>
</evidence>
<feature type="chain" id="PRO_5039895402" description="Chitin-binding type-2 domain-containing protein" evidence="2">
    <location>
        <begin position="22"/>
        <end position="142"/>
    </location>
</feature>
<evidence type="ECO:0000259" key="3">
    <source>
        <dbReference type="PROSITE" id="PS50940"/>
    </source>
</evidence>
<dbReference type="Pfam" id="PF01607">
    <property type="entry name" value="CBM_14"/>
    <property type="match status" value="1"/>
</dbReference>
<dbReference type="EMBL" id="JADBJN010000002">
    <property type="protein sequence ID" value="KAG5679244.1"/>
    <property type="molecule type" value="Genomic_DNA"/>
</dbReference>
<dbReference type="Proteomes" id="UP001107558">
    <property type="component" value="Chromosome 2"/>
</dbReference>
<dbReference type="InterPro" id="IPR002557">
    <property type="entry name" value="Chitin-bd_dom"/>
</dbReference>
<feature type="signal peptide" evidence="2">
    <location>
        <begin position="1"/>
        <end position="21"/>
    </location>
</feature>
<organism evidence="4 5">
    <name type="scientific">Polypedilum vanderplanki</name>
    <name type="common">Sleeping chironomid midge</name>
    <dbReference type="NCBI Taxonomy" id="319348"/>
    <lineage>
        <taxon>Eukaryota</taxon>
        <taxon>Metazoa</taxon>
        <taxon>Ecdysozoa</taxon>
        <taxon>Arthropoda</taxon>
        <taxon>Hexapoda</taxon>
        <taxon>Insecta</taxon>
        <taxon>Pterygota</taxon>
        <taxon>Neoptera</taxon>
        <taxon>Endopterygota</taxon>
        <taxon>Diptera</taxon>
        <taxon>Nematocera</taxon>
        <taxon>Chironomoidea</taxon>
        <taxon>Chironomidae</taxon>
        <taxon>Chironominae</taxon>
        <taxon>Polypedilum</taxon>
        <taxon>Polypedilum</taxon>
    </lineage>
</organism>
<dbReference type="OrthoDB" id="9987187at2759"/>
<dbReference type="PROSITE" id="PS50940">
    <property type="entry name" value="CHIT_BIND_II"/>
    <property type="match status" value="1"/>
</dbReference>
<feature type="region of interest" description="Disordered" evidence="1">
    <location>
        <begin position="91"/>
        <end position="142"/>
    </location>
</feature>
<dbReference type="Gene3D" id="2.170.140.10">
    <property type="entry name" value="Chitin binding domain"/>
    <property type="match status" value="1"/>
</dbReference>
<feature type="domain" description="Chitin-binding type-2" evidence="3">
    <location>
        <begin position="23"/>
        <end position="82"/>
    </location>
</feature>
<reference evidence="4" key="1">
    <citation type="submission" date="2021-03" db="EMBL/GenBank/DDBJ databases">
        <title>Chromosome level genome of the anhydrobiotic midge Polypedilum vanderplanki.</title>
        <authorList>
            <person name="Yoshida Y."/>
            <person name="Kikawada T."/>
            <person name="Gusev O."/>
        </authorList>
    </citation>
    <scope>NUCLEOTIDE SEQUENCE</scope>
    <source>
        <strain evidence="4">NIAS01</strain>
        <tissue evidence="4">Whole body or cell culture</tissue>
    </source>
</reference>
<evidence type="ECO:0000256" key="1">
    <source>
        <dbReference type="SAM" id="MobiDB-lite"/>
    </source>
</evidence>
<protein>
    <recommendedName>
        <fullName evidence="3">Chitin-binding type-2 domain-containing protein</fullName>
    </recommendedName>
</protein>
<proteinExistence type="predicted"/>
<dbReference type="GO" id="GO:0005576">
    <property type="term" value="C:extracellular region"/>
    <property type="evidence" value="ECO:0007669"/>
    <property type="project" value="InterPro"/>
</dbReference>
<keyword evidence="5" id="KW-1185">Reference proteome</keyword>
<dbReference type="InterPro" id="IPR036508">
    <property type="entry name" value="Chitin-bd_dom_sf"/>
</dbReference>
<keyword evidence="2" id="KW-0732">Signal</keyword>